<name>A0A8T1VTR4_9STRA</name>
<reference evidence="1" key="1">
    <citation type="submission" date="2021-02" db="EMBL/GenBank/DDBJ databases">
        <authorList>
            <person name="Palmer J.M."/>
        </authorList>
    </citation>
    <scope>NUCLEOTIDE SEQUENCE</scope>
    <source>
        <strain evidence="1">SCRP734</strain>
    </source>
</reference>
<sequence length="269" mass="29390">MIATLFRKRSSRKRTTLSRKQTTLSTKRTRGLIAPLSTKCSSMMIATLSTKRMLGAVVDQAEEDPQSITPVARIARIATEAQLSLSLKRPSSIDTTVGRVLKKLKPAQLSVPVQQAGGPVEYVILDEPRRSGCLITGEIYLCCARFVQTVHHNRFRILTALPEAKEDLGIITCIPGNEGDEWWLVVIVVADASVIIVDNEPRDPEALAAVQHTCDQVKRIFDIEDVAAVVPRPESLSSIRVIERVGTLARLARTAASPDAAVYGALMLV</sequence>
<dbReference type="AlphaFoldDB" id="A0A8T1VTR4"/>
<keyword evidence="2" id="KW-1185">Reference proteome</keyword>
<proteinExistence type="predicted"/>
<evidence type="ECO:0000313" key="1">
    <source>
        <dbReference type="EMBL" id="KAG7383618.1"/>
    </source>
</evidence>
<protein>
    <submittedName>
        <fullName evidence="1">Uncharacterized protein</fullName>
    </submittedName>
</protein>
<comment type="caution">
    <text evidence="1">The sequence shown here is derived from an EMBL/GenBank/DDBJ whole genome shotgun (WGS) entry which is preliminary data.</text>
</comment>
<dbReference type="EMBL" id="JAGDFM010000171">
    <property type="protein sequence ID" value="KAG7383618.1"/>
    <property type="molecule type" value="Genomic_DNA"/>
</dbReference>
<gene>
    <name evidence="1" type="ORF">PHYPSEUDO_003493</name>
</gene>
<dbReference type="Proteomes" id="UP000694044">
    <property type="component" value="Unassembled WGS sequence"/>
</dbReference>
<evidence type="ECO:0000313" key="2">
    <source>
        <dbReference type="Proteomes" id="UP000694044"/>
    </source>
</evidence>
<accession>A0A8T1VTR4</accession>
<organism evidence="1 2">
    <name type="scientific">Phytophthora pseudosyringae</name>
    <dbReference type="NCBI Taxonomy" id="221518"/>
    <lineage>
        <taxon>Eukaryota</taxon>
        <taxon>Sar</taxon>
        <taxon>Stramenopiles</taxon>
        <taxon>Oomycota</taxon>
        <taxon>Peronosporomycetes</taxon>
        <taxon>Peronosporales</taxon>
        <taxon>Peronosporaceae</taxon>
        <taxon>Phytophthora</taxon>
    </lineage>
</organism>